<reference evidence="2 3" key="1">
    <citation type="submission" date="2024-07" db="EMBL/GenBank/DDBJ databases">
        <authorList>
            <person name="Pitt A."/>
            <person name="Hahn M.W."/>
        </authorList>
    </citation>
    <scope>NUCLEOTIDE SEQUENCE [LARGE SCALE GENOMIC DNA]</scope>
    <source>
        <strain evidence="2 3">2-AUSEE-184A6</strain>
    </source>
</reference>
<keyword evidence="1" id="KW-0812">Transmembrane</keyword>
<sequence length="146" mass="16804">MKSLLPNFKRTFLIVGYTFLVLPISLFSKGLMQSMAQFEVPDLILKSAHYYDAMLWVYVHMMVIGLLILIVGYSVNDLNKQKWIAGLLFIVTGFYFYLDFRSADWAFGNALYKGESSIIPAIIGLIVNLLFFQLTLRLFLNSRSRN</sequence>
<accession>A0ABW8SVE8</accession>
<gene>
    <name evidence="2" type="ORF">V7S74_06280</name>
</gene>
<name>A0ABW8SVE8_9BACT</name>
<evidence type="ECO:0000256" key="1">
    <source>
        <dbReference type="SAM" id="Phobius"/>
    </source>
</evidence>
<comment type="caution">
    <text evidence="2">The sequence shown here is derived from an EMBL/GenBank/DDBJ whole genome shotgun (WGS) entry which is preliminary data.</text>
</comment>
<evidence type="ECO:0000313" key="2">
    <source>
        <dbReference type="EMBL" id="MFL0206345.1"/>
    </source>
</evidence>
<keyword evidence="1" id="KW-1133">Transmembrane helix</keyword>
<evidence type="ECO:0000313" key="3">
    <source>
        <dbReference type="Proteomes" id="UP001623559"/>
    </source>
</evidence>
<feature type="transmembrane region" description="Helical" evidence="1">
    <location>
        <begin position="12"/>
        <end position="33"/>
    </location>
</feature>
<feature type="transmembrane region" description="Helical" evidence="1">
    <location>
        <begin position="82"/>
        <end position="98"/>
    </location>
</feature>
<organism evidence="2 3">
    <name type="scientific">Aquirufa novilacunae</name>
    <dbReference type="NCBI Taxonomy" id="3139305"/>
    <lineage>
        <taxon>Bacteria</taxon>
        <taxon>Pseudomonadati</taxon>
        <taxon>Bacteroidota</taxon>
        <taxon>Cytophagia</taxon>
        <taxon>Cytophagales</taxon>
        <taxon>Flectobacillaceae</taxon>
        <taxon>Aquirufa</taxon>
    </lineage>
</organism>
<dbReference type="RefSeq" id="WP_406777922.1">
    <property type="nucleotide sequence ID" value="NZ_JBEWZG010000002.1"/>
</dbReference>
<keyword evidence="1" id="KW-0472">Membrane</keyword>
<dbReference type="Proteomes" id="UP001623559">
    <property type="component" value="Unassembled WGS sequence"/>
</dbReference>
<feature type="transmembrane region" description="Helical" evidence="1">
    <location>
        <begin position="53"/>
        <end position="75"/>
    </location>
</feature>
<protein>
    <submittedName>
        <fullName evidence="2">Uncharacterized protein</fullName>
    </submittedName>
</protein>
<dbReference type="EMBL" id="JBEWZG010000002">
    <property type="protein sequence ID" value="MFL0206345.1"/>
    <property type="molecule type" value="Genomic_DNA"/>
</dbReference>
<feature type="transmembrane region" description="Helical" evidence="1">
    <location>
        <begin position="118"/>
        <end position="140"/>
    </location>
</feature>
<proteinExistence type="predicted"/>